<dbReference type="InParanoid" id="G7E0B8"/>
<dbReference type="RefSeq" id="XP_014570893.1">
    <property type="nucleotide sequence ID" value="XM_014715407.1"/>
</dbReference>
<evidence type="ECO:0008006" key="14">
    <source>
        <dbReference type="Google" id="ProtNLM"/>
    </source>
</evidence>
<dbReference type="InterPro" id="IPR003864">
    <property type="entry name" value="CSC1/OSCA1-like_7TM"/>
</dbReference>
<evidence type="ECO:0000256" key="1">
    <source>
        <dbReference type="ARBA" id="ARBA00004141"/>
    </source>
</evidence>
<keyword evidence="3" id="KW-0813">Transport</keyword>
<dbReference type="InterPro" id="IPR032880">
    <property type="entry name" value="CSC1/OSCA1-like_N"/>
</dbReference>
<evidence type="ECO:0000256" key="3">
    <source>
        <dbReference type="ARBA" id="ARBA00022448"/>
    </source>
</evidence>
<accession>G7E0B8</accession>
<protein>
    <recommendedName>
        <fullName evidence="14">CSC1/OSCA1-like 7TM region domain-containing protein</fullName>
    </recommendedName>
</protein>
<dbReference type="AlphaFoldDB" id="G7E0B8"/>
<dbReference type="GO" id="GO:0005886">
    <property type="term" value="C:plasma membrane"/>
    <property type="evidence" value="ECO:0007669"/>
    <property type="project" value="TreeGrafter"/>
</dbReference>
<keyword evidence="13" id="KW-1185">Reference proteome</keyword>
<feature type="domain" description="CSC1/OSCA1-like cytosolic" evidence="11">
    <location>
        <begin position="203"/>
        <end position="368"/>
    </location>
</feature>
<dbReference type="Proteomes" id="UP000009131">
    <property type="component" value="Unassembled WGS sequence"/>
</dbReference>
<feature type="transmembrane region" description="Helical" evidence="8">
    <location>
        <begin position="27"/>
        <end position="48"/>
    </location>
</feature>
<feature type="transmembrane region" description="Helical" evidence="8">
    <location>
        <begin position="381"/>
        <end position="405"/>
    </location>
</feature>
<evidence type="ECO:0000256" key="6">
    <source>
        <dbReference type="ARBA" id="ARBA00023136"/>
    </source>
</evidence>
<keyword evidence="6 8" id="KW-0472">Membrane</keyword>
<dbReference type="eggNOG" id="KOG1134">
    <property type="taxonomic scope" value="Eukaryota"/>
</dbReference>
<evidence type="ECO:0000313" key="13">
    <source>
        <dbReference type="Proteomes" id="UP000009131"/>
    </source>
</evidence>
<comment type="similarity">
    <text evidence="2">Belongs to the CSC1 (TC 1.A.17) family.</text>
</comment>
<gene>
    <name evidence="12" type="primary">Mo02944</name>
    <name evidence="12" type="ORF">E5Q_02944</name>
</gene>
<evidence type="ECO:0000259" key="11">
    <source>
        <dbReference type="Pfam" id="PF14703"/>
    </source>
</evidence>
<evidence type="ECO:0000256" key="2">
    <source>
        <dbReference type="ARBA" id="ARBA00007779"/>
    </source>
</evidence>
<reference evidence="12 13" key="2">
    <citation type="journal article" date="2012" name="Open Biol.">
        <title>Characteristics of nucleosomes and linker DNA regions on the genome of the basidiomycete Mixia osmundae revealed by mono- and dinucleosome mapping.</title>
        <authorList>
            <person name="Nishida H."/>
            <person name="Kondo S."/>
            <person name="Matsumoto T."/>
            <person name="Suzuki Y."/>
            <person name="Yoshikawa H."/>
            <person name="Taylor T.D."/>
            <person name="Sugiyama J."/>
        </authorList>
    </citation>
    <scope>NUCLEOTIDE SEQUENCE [LARGE SCALE GENOMIC DNA]</scope>
    <source>
        <strain evidence="13">CBS 9802 / IAM 14324 / JCM 22182 / KY 12970</strain>
    </source>
</reference>
<evidence type="ECO:0000313" key="12">
    <source>
        <dbReference type="EMBL" id="GAA96278.1"/>
    </source>
</evidence>
<feature type="transmembrane region" description="Helical" evidence="8">
    <location>
        <begin position="606"/>
        <end position="624"/>
    </location>
</feature>
<organism evidence="12 13">
    <name type="scientific">Mixia osmundae (strain CBS 9802 / IAM 14324 / JCM 22182 / KY 12970)</name>
    <dbReference type="NCBI Taxonomy" id="764103"/>
    <lineage>
        <taxon>Eukaryota</taxon>
        <taxon>Fungi</taxon>
        <taxon>Dikarya</taxon>
        <taxon>Basidiomycota</taxon>
        <taxon>Pucciniomycotina</taxon>
        <taxon>Mixiomycetes</taxon>
        <taxon>Mixiales</taxon>
        <taxon>Mixiaceae</taxon>
        <taxon>Mixia</taxon>
    </lineage>
</organism>
<dbReference type="HOGENOM" id="CLU_009187_0_0_1"/>
<feature type="transmembrane region" description="Helical" evidence="8">
    <location>
        <begin position="425"/>
        <end position="450"/>
    </location>
</feature>
<evidence type="ECO:0000256" key="8">
    <source>
        <dbReference type="SAM" id="Phobius"/>
    </source>
</evidence>
<dbReference type="Pfam" id="PF02714">
    <property type="entry name" value="RSN1_7TM"/>
    <property type="match status" value="1"/>
</dbReference>
<feature type="domain" description="CSC1/OSCA1-like 7TM region" evidence="9">
    <location>
        <begin position="380"/>
        <end position="662"/>
    </location>
</feature>
<dbReference type="Pfam" id="PF14703">
    <property type="entry name" value="PHM7_cyt"/>
    <property type="match status" value="1"/>
</dbReference>
<dbReference type="GO" id="GO:0005227">
    <property type="term" value="F:calcium-activated cation channel activity"/>
    <property type="evidence" value="ECO:0007669"/>
    <property type="project" value="InterPro"/>
</dbReference>
<reference evidence="12 13" key="1">
    <citation type="journal article" date="2011" name="J. Gen. Appl. Microbiol.">
        <title>Draft genome sequencing of the enigmatic basidiomycete Mixia osmundae.</title>
        <authorList>
            <person name="Nishida H."/>
            <person name="Nagatsuka Y."/>
            <person name="Sugiyama J."/>
        </authorList>
    </citation>
    <scope>NUCLEOTIDE SEQUENCE [LARGE SCALE GENOMIC DNA]</scope>
    <source>
        <strain evidence="13">CBS 9802 / IAM 14324 / JCM 22182 / KY 12970</strain>
    </source>
</reference>
<dbReference type="OrthoDB" id="2150324at2759"/>
<evidence type="ECO:0000259" key="10">
    <source>
        <dbReference type="Pfam" id="PF13967"/>
    </source>
</evidence>
<feature type="transmembrane region" description="Helical" evidence="8">
    <location>
        <begin position="158"/>
        <end position="178"/>
    </location>
</feature>
<name>G7E0B8_MIXOS</name>
<dbReference type="InterPro" id="IPR027815">
    <property type="entry name" value="CSC1/OSCA1-like_cyt"/>
</dbReference>
<dbReference type="STRING" id="764103.G7E0B8"/>
<feature type="transmembrane region" description="Helical" evidence="8">
    <location>
        <begin position="113"/>
        <end position="133"/>
    </location>
</feature>
<feature type="transmembrane region" description="Helical" evidence="8">
    <location>
        <begin position="538"/>
        <end position="560"/>
    </location>
</feature>
<keyword evidence="4 8" id="KW-0812">Transmembrane</keyword>
<sequence>MATGNDAVNAVLGDYESKLTAVAPKAVGIQLGLFLALSLACLVGFMLLRTNNSVIYAPRYKFIDPASPKRPPKIQPTAFGWLKPLVSVHEKEMLVIVGLDSVCFLRFLRMCRWMFGIVALLSCGVLIPVNLVYNLKNVESDSRNPLSSIAITNVKGNILYTHVAVLYLITLIVAFFLWRNFAAMCELRWEYFRGEEYQHSVNSRSVMITQIPKKLQSDAGVRDIITERCNIEYPTTDIAIGRRVGHLPELIRRHNNAVKALEEAFARYSKNFPKVPAQRPRTKVGSRLGMGGNTVDTFEFLLQKVEMYKQKIELERANIRTKKAENYGFASFQSPPYAHIVAERLEGHKAQGAEIELAPLPEDIIWENVVKGNANRGFAKFWIGLGLALVMVVYTIPLVAVSFLANLTSVAQYVNFLERWSTSSPASFAAVTGILPPVLSLLLQAFLPSIIRVFARKQGALTHTQLDRDVLGWYFGFTFATNVIIFSLIGVAFTFITEVVIEVGKSGGLRAILGELSRLPDRVQNTYVSQSNYWLTWFPVRTFAAFFDLAQVVNIGWIWLRTRLFGRTPRDIKDWTKPREFDTPVYTGDYLLMVAVALVYAPLAPLVTLFAAVSFFLSTFVYKYQMLYVSETESESGGRLWRVLSNRIIFCTAFMQAIMTLTIGLQRGWIYCTTCVPALAFLLIFGIVLNRHFDQRFRWYIPDREEIIESTAGVNVSKRQLDKKFGHPSLHIELFYPVIDRRKMGLWDEVTGGQNQTHLKAEGVDEKQLENVSAVGVPLGVRRASDFNALMGQSRPMGRTNGSQDKLLNYADSVVDPREYAYGRDDAASYKEAYDHSFNPSVESLDMGNMGPYGQRLPHGYYQTPISQPGSVPGSPRSSYDVPRRGGGLPPGATGASPQMRSSPQMPRYMPRQQQPYDQYQYPPHGNF</sequence>
<evidence type="ECO:0000256" key="7">
    <source>
        <dbReference type="SAM" id="MobiDB-lite"/>
    </source>
</evidence>
<feature type="transmembrane region" description="Helical" evidence="8">
    <location>
        <begin position="668"/>
        <end position="689"/>
    </location>
</feature>
<dbReference type="FunCoup" id="G7E0B8">
    <property type="interactions" value="27"/>
</dbReference>
<dbReference type="Pfam" id="PF13967">
    <property type="entry name" value="RSN1_TM"/>
    <property type="match status" value="1"/>
</dbReference>
<feature type="transmembrane region" description="Helical" evidence="8">
    <location>
        <begin position="471"/>
        <end position="496"/>
    </location>
</feature>
<evidence type="ECO:0000256" key="5">
    <source>
        <dbReference type="ARBA" id="ARBA00022989"/>
    </source>
</evidence>
<comment type="caution">
    <text evidence="12">The sequence shown here is derived from an EMBL/GenBank/DDBJ whole genome shotgun (WGS) entry which is preliminary data.</text>
</comment>
<keyword evidence="5 8" id="KW-1133">Transmembrane helix</keyword>
<dbReference type="InterPro" id="IPR045122">
    <property type="entry name" value="Csc1-like"/>
</dbReference>
<dbReference type="PANTHER" id="PTHR13018:SF149">
    <property type="entry name" value="DOMAIN PROTEIN, PUTATIVE (AFU_ORTHOLOGUE AFUA_3G11660)-RELATED"/>
    <property type="match status" value="1"/>
</dbReference>
<comment type="subcellular location">
    <subcellularLocation>
        <location evidence="1">Membrane</location>
        <topology evidence="1">Multi-pass membrane protein</topology>
    </subcellularLocation>
</comment>
<feature type="compositionally biased region" description="Low complexity" evidence="7">
    <location>
        <begin position="904"/>
        <end position="928"/>
    </location>
</feature>
<dbReference type="PANTHER" id="PTHR13018">
    <property type="entry name" value="PROBABLE MEMBRANE PROTEIN DUF221-RELATED"/>
    <property type="match status" value="1"/>
</dbReference>
<proteinExistence type="inferred from homology"/>
<evidence type="ECO:0000256" key="4">
    <source>
        <dbReference type="ARBA" id="ARBA00022692"/>
    </source>
</evidence>
<dbReference type="OMA" id="VVCAWAF"/>
<feature type="domain" description="CSC1/OSCA1-like N-terminal transmembrane" evidence="10">
    <location>
        <begin position="27"/>
        <end position="180"/>
    </location>
</feature>
<feature type="region of interest" description="Disordered" evidence="7">
    <location>
        <begin position="856"/>
        <end position="928"/>
    </location>
</feature>
<dbReference type="EMBL" id="BABT02000076">
    <property type="protein sequence ID" value="GAA96278.1"/>
    <property type="molecule type" value="Genomic_DNA"/>
</dbReference>
<evidence type="ECO:0000259" key="9">
    <source>
        <dbReference type="Pfam" id="PF02714"/>
    </source>
</evidence>